<reference evidence="1 2" key="1">
    <citation type="journal article" date="2017" name="Int. J. Parasitol.">
        <title>The genome of the protozoan parasite Cystoisospora suis and a reverse vaccinology approach to identify vaccine candidates.</title>
        <authorList>
            <person name="Palmieri N."/>
            <person name="Shrestha A."/>
            <person name="Ruttkowski B."/>
            <person name="Beck T."/>
            <person name="Vogl C."/>
            <person name="Tomley F."/>
            <person name="Blake D.P."/>
            <person name="Joachim A."/>
        </authorList>
    </citation>
    <scope>NUCLEOTIDE SEQUENCE [LARGE SCALE GENOMIC DNA]</scope>
    <source>
        <strain evidence="1 2">Wien I</strain>
    </source>
</reference>
<dbReference type="EMBL" id="MIGC01004308">
    <property type="protein sequence ID" value="PHJ18226.1"/>
    <property type="molecule type" value="Genomic_DNA"/>
</dbReference>
<dbReference type="GeneID" id="94431302"/>
<dbReference type="VEuPathDB" id="ToxoDB:CSUI_007950"/>
<feature type="non-terminal residue" evidence="1">
    <location>
        <position position="1"/>
    </location>
</feature>
<name>A0A2C6KPC6_9APIC</name>
<gene>
    <name evidence="1" type="ORF">CSUI_007950</name>
</gene>
<proteinExistence type="predicted"/>
<dbReference type="Proteomes" id="UP000221165">
    <property type="component" value="Unassembled WGS sequence"/>
</dbReference>
<accession>A0A2C6KPC6</accession>
<keyword evidence="2" id="KW-1185">Reference proteome</keyword>
<sequence>ERRFGDCIVAQRNTRNLGFRCRCIPSKDSTSSFTSLSSFHSIFLSLCESTLSFFRSP</sequence>
<comment type="caution">
    <text evidence="1">The sequence shown here is derived from an EMBL/GenBank/DDBJ whole genome shotgun (WGS) entry which is preliminary data.</text>
</comment>
<evidence type="ECO:0000313" key="1">
    <source>
        <dbReference type="EMBL" id="PHJ18226.1"/>
    </source>
</evidence>
<dbReference type="RefSeq" id="XP_067919935.1">
    <property type="nucleotide sequence ID" value="XM_068068091.1"/>
</dbReference>
<evidence type="ECO:0000313" key="2">
    <source>
        <dbReference type="Proteomes" id="UP000221165"/>
    </source>
</evidence>
<organism evidence="1 2">
    <name type="scientific">Cystoisospora suis</name>
    <dbReference type="NCBI Taxonomy" id="483139"/>
    <lineage>
        <taxon>Eukaryota</taxon>
        <taxon>Sar</taxon>
        <taxon>Alveolata</taxon>
        <taxon>Apicomplexa</taxon>
        <taxon>Conoidasida</taxon>
        <taxon>Coccidia</taxon>
        <taxon>Eucoccidiorida</taxon>
        <taxon>Eimeriorina</taxon>
        <taxon>Sarcocystidae</taxon>
        <taxon>Cystoisospora</taxon>
    </lineage>
</organism>
<protein>
    <submittedName>
        <fullName evidence="1">Uncharacterized protein</fullName>
    </submittedName>
</protein>
<dbReference type="AlphaFoldDB" id="A0A2C6KPC6"/>